<accession>G8LZN4</accession>
<proteinExistence type="predicted"/>
<dbReference type="AlphaFoldDB" id="G8LZN4"/>
<keyword evidence="2" id="KW-1185">Reference proteome</keyword>
<dbReference type="RefSeq" id="WP_014254550.1">
    <property type="nucleotide sequence ID" value="NC_016627.1"/>
</dbReference>
<reference evidence="1 2" key="2">
    <citation type="journal article" date="2012" name="Stand. Genomic Sci.">
        <title>Complete Genome Sequence of Clostridium clariflavum DSM 19732.</title>
        <authorList>
            <person name="Izquierdo J.A."/>
            <person name="Goodwin L."/>
            <person name="Davenport K.W."/>
            <person name="Teshima H."/>
            <person name="Bruce D."/>
            <person name="Detter C."/>
            <person name="Tapia R."/>
            <person name="Han S."/>
            <person name="Land M."/>
            <person name="Hauser L."/>
            <person name="Jeffries C.D."/>
            <person name="Han J."/>
            <person name="Pitluck S."/>
            <person name="Nolan M."/>
            <person name="Chen A."/>
            <person name="Huntemann M."/>
            <person name="Mavromatis K."/>
            <person name="Mikhailova N."/>
            <person name="Liolios K."/>
            <person name="Woyke T."/>
            <person name="Lynd L.R."/>
        </authorList>
    </citation>
    <scope>NUCLEOTIDE SEQUENCE [LARGE SCALE GENOMIC DNA]</scope>
    <source>
        <strain evidence="2">DSM 19732 / NBRC 101661 / EBR45</strain>
    </source>
</reference>
<dbReference type="HOGENOM" id="CLU_2971281_0_0_9"/>
<dbReference type="KEGG" id="ccl:Clocl_1278"/>
<protein>
    <submittedName>
        <fullName evidence="1">Uncharacterized protein</fullName>
    </submittedName>
</protein>
<evidence type="ECO:0000313" key="2">
    <source>
        <dbReference type="Proteomes" id="UP000005435"/>
    </source>
</evidence>
<organism evidence="1 2">
    <name type="scientific">Acetivibrio clariflavus (strain DSM 19732 / NBRC 101661 / EBR45)</name>
    <name type="common">Clostridium clariflavum</name>
    <dbReference type="NCBI Taxonomy" id="720554"/>
    <lineage>
        <taxon>Bacteria</taxon>
        <taxon>Bacillati</taxon>
        <taxon>Bacillota</taxon>
        <taxon>Clostridia</taxon>
        <taxon>Eubacteriales</taxon>
        <taxon>Oscillospiraceae</taxon>
        <taxon>Acetivibrio</taxon>
    </lineage>
</organism>
<reference evidence="2" key="1">
    <citation type="submission" date="2011-12" db="EMBL/GenBank/DDBJ databases">
        <title>Complete sequence of Clostridium clariflavum DSM 19732.</title>
        <authorList>
            <consortium name="US DOE Joint Genome Institute"/>
            <person name="Lucas S."/>
            <person name="Han J."/>
            <person name="Lapidus A."/>
            <person name="Cheng J.-F."/>
            <person name="Goodwin L."/>
            <person name="Pitluck S."/>
            <person name="Peters L."/>
            <person name="Teshima H."/>
            <person name="Detter J.C."/>
            <person name="Han C."/>
            <person name="Tapia R."/>
            <person name="Land M."/>
            <person name="Hauser L."/>
            <person name="Kyrpides N."/>
            <person name="Ivanova N."/>
            <person name="Pagani I."/>
            <person name="Kitzmiller T."/>
            <person name="Lynd L."/>
            <person name="Izquierdo J."/>
            <person name="Woyke T."/>
        </authorList>
    </citation>
    <scope>NUCLEOTIDE SEQUENCE [LARGE SCALE GENOMIC DNA]</scope>
    <source>
        <strain evidence="2">DSM 19732 / NBRC 101661 / EBR45</strain>
    </source>
</reference>
<dbReference type="Proteomes" id="UP000005435">
    <property type="component" value="Chromosome"/>
</dbReference>
<name>G8LZN4_ACECE</name>
<gene>
    <name evidence="1" type="ordered locus">Clocl_1278</name>
</gene>
<sequence>MSVNFDDIRILREKTKVSLNTCVPVCVKNELRELLPDECMINMGEWLNDGAWRKELYK</sequence>
<dbReference type="EMBL" id="CP003065">
    <property type="protein sequence ID" value="AEV67935.1"/>
    <property type="molecule type" value="Genomic_DNA"/>
</dbReference>
<evidence type="ECO:0000313" key="1">
    <source>
        <dbReference type="EMBL" id="AEV67935.1"/>
    </source>
</evidence>